<reference evidence="1" key="1">
    <citation type="submission" date="2019-10" db="EMBL/GenBank/DDBJ databases">
        <title>Lactobacillus agilis SY212 Whole Genome Sequencing Project.</title>
        <authorList>
            <person name="Suzuki S."/>
            <person name="Endo A."/>
            <person name="Maeno S."/>
            <person name="Shiwa Y."/>
            <person name="Matsutani M."/>
            <person name="Kajikawa A."/>
        </authorList>
    </citation>
    <scope>NUCLEOTIDE SEQUENCE</scope>
    <source>
        <strain evidence="1">SY212</strain>
    </source>
</reference>
<protein>
    <submittedName>
        <fullName evidence="1">Uncharacterized protein</fullName>
    </submittedName>
</protein>
<sequence length="259" mass="30588">MKKLKNREIKKFFKQKGYDKTTVADNWLMDRNGQGSFMLDWRLSPEQINEYRIMQAEMFTAKEYSESSSRMLLNNYAKDDFVCVSGIVSDIVIDKNFTLKEDGSNFKKNKTRILVDNPYIEWVSTNYGAQRVRRKLDSHMWFYVDEILNMNDMRDEITVSIGDMIMIGGNVHEYYGRGDYGVKATKYGLKNLVLLDSGMQVRLRDHKGKYRIVSDYPRKDDWVLKCERSTKGRDDTRISAMHYQESLYPSYQERISKNK</sequence>
<evidence type="ECO:0000313" key="1">
    <source>
        <dbReference type="EMBL" id="GET05370.1"/>
    </source>
</evidence>
<comment type="caution">
    <text evidence="1">The sequence shown here is derived from an EMBL/GenBank/DDBJ whole genome shotgun (WGS) entry which is preliminary data.</text>
</comment>
<gene>
    <name evidence="1" type="ORF">SY212_04000</name>
</gene>
<name>A0A6F9XJN5_9LACO</name>
<dbReference type="RefSeq" id="WP_172584213.1">
    <property type="nucleotide sequence ID" value="NZ_BLAM01000054.1"/>
</dbReference>
<organism evidence="1">
    <name type="scientific">Ligilactobacillus agilis</name>
    <dbReference type="NCBI Taxonomy" id="1601"/>
    <lineage>
        <taxon>Bacteria</taxon>
        <taxon>Bacillati</taxon>
        <taxon>Bacillota</taxon>
        <taxon>Bacilli</taxon>
        <taxon>Lactobacillales</taxon>
        <taxon>Lactobacillaceae</taxon>
        <taxon>Ligilactobacillus</taxon>
    </lineage>
</organism>
<accession>A0A6F9XJN5</accession>
<proteinExistence type="predicted"/>
<dbReference type="AlphaFoldDB" id="A0A6F9XJN5"/>
<dbReference type="Proteomes" id="UP000494265">
    <property type="component" value="Unassembled WGS sequence"/>
</dbReference>
<dbReference type="EMBL" id="BLAM01000054">
    <property type="protein sequence ID" value="GET05370.1"/>
    <property type="molecule type" value="Genomic_DNA"/>
</dbReference>